<name>A0A0V8JKL8_9BACI</name>
<protein>
    <recommendedName>
        <fullName evidence="4">DUF2628 domain-containing protein</fullName>
    </recommendedName>
</protein>
<organism evidence="2 3">
    <name type="scientific">Priestia veravalensis</name>
    <dbReference type="NCBI Taxonomy" id="1414648"/>
    <lineage>
        <taxon>Bacteria</taxon>
        <taxon>Bacillati</taxon>
        <taxon>Bacillota</taxon>
        <taxon>Bacilli</taxon>
        <taxon>Bacillales</taxon>
        <taxon>Bacillaceae</taxon>
        <taxon>Priestia</taxon>
    </lineage>
</organism>
<sequence>MLDSTIHPLSFDAQHKVVQTNTSYYHTKWSSVTDPAKNNSWNWMAFLFFPFWLAYRKLYKIFLIIALIDIPLLVATYIIDIPFLVELLFYLVIAIVIGINANRWYYKHAFKLVQSAMDLPEEKQILYLKDKGGTHIGSLIGLNALVIAFSIGADYGLSYLPTKTNAKDIMRYSDEGITLEAFTDNPTWTYIKKEDNHHIIQFKGYDYAEKEHVRILFYTYIHKQVYEWHEVYINGKKLSDEEAEEYEYWIEDNTWY</sequence>
<feature type="transmembrane region" description="Helical" evidence="1">
    <location>
        <begin position="62"/>
        <end position="81"/>
    </location>
</feature>
<evidence type="ECO:0000313" key="3">
    <source>
        <dbReference type="Proteomes" id="UP000053681"/>
    </source>
</evidence>
<dbReference type="EMBL" id="LNQP01000050">
    <property type="protein sequence ID" value="KSU87216.1"/>
    <property type="molecule type" value="Genomic_DNA"/>
</dbReference>
<comment type="caution">
    <text evidence="2">The sequence shown here is derived from an EMBL/GenBank/DDBJ whole genome shotgun (WGS) entry which is preliminary data.</text>
</comment>
<reference evidence="2 3" key="1">
    <citation type="submission" date="2015-11" db="EMBL/GenBank/DDBJ databases">
        <title>Bacillus caseinolyticus sp nov.</title>
        <authorList>
            <person name="Dastager S.G."/>
            <person name="Mawlankar R."/>
        </authorList>
    </citation>
    <scope>NUCLEOTIDE SEQUENCE [LARGE SCALE GENOMIC DNA]</scope>
    <source>
        <strain evidence="2 3">SGD-V-76</strain>
    </source>
</reference>
<evidence type="ECO:0000256" key="1">
    <source>
        <dbReference type="SAM" id="Phobius"/>
    </source>
</evidence>
<keyword evidence="1" id="KW-0812">Transmembrane</keyword>
<accession>A0A0V8JKL8</accession>
<gene>
    <name evidence="2" type="ORF">AS180_14365</name>
</gene>
<keyword evidence="1" id="KW-0472">Membrane</keyword>
<evidence type="ECO:0000313" key="2">
    <source>
        <dbReference type="EMBL" id="KSU87216.1"/>
    </source>
</evidence>
<dbReference type="Proteomes" id="UP000053681">
    <property type="component" value="Unassembled WGS sequence"/>
</dbReference>
<evidence type="ECO:0008006" key="4">
    <source>
        <dbReference type="Google" id="ProtNLM"/>
    </source>
</evidence>
<dbReference type="RefSeq" id="WP_062686976.1">
    <property type="nucleotide sequence ID" value="NZ_KQ758665.1"/>
</dbReference>
<feature type="transmembrane region" description="Helical" evidence="1">
    <location>
        <begin position="87"/>
        <end position="106"/>
    </location>
</feature>
<keyword evidence="3" id="KW-1185">Reference proteome</keyword>
<dbReference type="InterPro" id="IPR024399">
    <property type="entry name" value="DUF2628"/>
</dbReference>
<feature type="transmembrane region" description="Helical" evidence="1">
    <location>
        <begin position="40"/>
        <end position="55"/>
    </location>
</feature>
<keyword evidence="1" id="KW-1133">Transmembrane helix</keyword>
<dbReference type="AlphaFoldDB" id="A0A0V8JKL8"/>
<dbReference type="Pfam" id="PF10947">
    <property type="entry name" value="DUF2628"/>
    <property type="match status" value="1"/>
</dbReference>
<dbReference type="GeneID" id="93682998"/>
<proteinExistence type="predicted"/>